<evidence type="ECO:0000313" key="2">
    <source>
        <dbReference type="EMBL" id="RXR06044.1"/>
    </source>
</evidence>
<evidence type="ECO:0000256" key="1">
    <source>
        <dbReference type="SAM" id="Phobius"/>
    </source>
</evidence>
<accession>A0A4V1N151</accession>
<dbReference type="Proteomes" id="UP000289784">
    <property type="component" value="Unassembled WGS sequence"/>
</dbReference>
<proteinExistence type="predicted"/>
<sequence>MTSLALQPQWLKRYYALRAAFSLAWVAAAFGLALSNPTLASVLLVLYPAWDAVANFIDARRSGGLARNKAQAINVAVSTAAALAVLVALAAGLSAVLGVYGAWAIAAGLLQLRTALLRRRQVGAQWAMILSGAQSALAGTFFLLQSIKSGATSIAPIAGYAAMGAIYFLLSALWLTLRRRRTA</sequence>
<keyword evidence="1" id="KW-0812">Transmembrane</keyword>
<protein>
    <submittedName>
        <fullName evidence="2">DUF308 domain-containing protein</fullName>
    </submittedName>
</protein>
<feature type="transmembrane region" description="Helical" evidence="1">
    <location>
        <begin position="15"/>
        <end position="34"/>
    </location>
</feature>
<feature type="transmembrane region" description="Helical" evidence="1">
    <location>
        <begin position="126"/>
        <end position="145"/>
    </location>
</feature>
<keyword evidence="1" id="KW-0472">Membrane</keyword>
<gene>
    <name evidence="2" type="ORF">EPA99_09380</name>
</gene>
<name>A0A4V1N151_9GAMM</name>
<feature type="transmembrane region" description="Helical" evidence="1">
    <location>
        <begin position="71"/>
        <end position="91"/>
    </location>
</feature>
<comment type="caution">
    <text evidence="2">The sequence shown here is derived from an EMBL/GenBank/DDBJ whole genome shotgun (WGS) entry which is preliminary data.</text>
</comment>
<reference evidence="2 3" key="1">
    <citation type="submission" date="2019-01" db="EMBL/GenBank/DDBJ databases">
        <title>Pseudoxanthomonas composti sp. nov., isolated from compost.</title>
        <authorList>
            <person name="Yang G."/>
        </authorList>
    </citation>
    <scope>NUCLEOTIDE SEQUENCE [LARGE SCALE GENOMIC DNA]</scope>
    <source>
        <strain evidence="2 3">GSS15</strain>
    </source>
</reference>
<dbReference type="OrthoDB" id="960912at2"/>
<dbReference type="AlphaFoldDB" id="A0A4V1N151"/>
<dbReference type="RefSeq" id="WP_129470956.1">
    <property type="nucleotide sequence ID" value="NZ_SAWZ01000004.1"/>
</dbReference>
<evidence type="ECO:0000313" key="3">
    <source>
        <dbReference type="Proteomes" id="UP000289784"/>
    </source>
</evidence>
<keyword evidence="1" id="KW-1133">Transmembrane helix</keyword>
<organism evidence="2 3">
    <name type="scientific">Pseudoxanthomonas composti</name>
    <dbReference type="NCBI Taxonomy" id="2137479"/>
    <lineage>
        <taxon>Bacteria</taxon>
        <taxon>Pseudomonadati</taxon>
        <taxon>Pseudomonadota</taxon>
        <taxon>Gammaproteobacteria</taxon>
        <taxon>Lysobacterales</taxon>
        <taxon>Lysobacteraceae</taxon>
        <taxon>Pseudoxanthomonas</taxon>
    </lineage>
</organism>
<feature type="transmembrane region" description="Helical" evidence="1">
    <location>
        <begin position="157"/>
        <end position="177"/>
    </location>
</feature>
<keyword evidence="3" id="KW-1185">Reference proteome</keyword>
<dbReference type="EMBL" id="SAWZ01000004">
    <property type="protein sequence ID" value="RXR06044.1"/>
    <property type="molecule type" value="Genomic_DNA"/>
</dbReference>